<keyword evidence="2" id="KW-1185">Reference proteome</keyword>
<dbReference type="AlphaFoldDB" id="A0A9P6DRQ0"/>
<accession>A0A9P6DRQ0</accession>
<gene>
    <name evidence="1" type="ORF">BS47DRAFT_1272412</name>
</gene>
<reference evidence="1" key="1">
    <citation type="journal article" date="2020" name="Nat. Commun.">
        <title>Large-scale genome sequencing of mycorrhizal fungi provides insights into the early evolution of symbiotic traits.</title>
        <authorList>
            <person name="Miyauchi S."/>
            <person name="Kiss E."/>
            <person name="Kuo A."/>
            <person name="Drula E."/>
            <person name="Kohler A."/>
            <person name="Sanchez-Garcia M."/>
            <person name="Morin E."/>
            <person name="Andreopoulos B."/>
            <person name="Barry K.W."/>
            <person name="Bonito G."/>
            <person name="Buee M."/>
            <person name="Carver A."/>
            <person name="Chen C."/>
            <person name="Cichocki N."/>
            <person name="Clum A."/>
            <person name="Culley D."/>
            <person name="Crous P.W."/>
            <person name="Fauchery L."/>
            <person name="Girlanda M."/>
            <person name="Hayes R.D."/>
            <person name="Keri Z."/>
            <person name="LaButti K."/>
            <person name="Lipzen A."/>
            <person name="Lombard V."/>
            <person name="Magnuson J."/>
            <person name="Maillard F."/>
            <person name="Murat C."/>
            <person name="Nolan M."/>
            <person name="Ohm R.A."/>
            <person name="Pangilinan J."/>
            <person name="Pereira M.F."/>
            <person name="Perotto S."/>
            <person name="Peter M."/>
            <person name="Pfister S."/>
            <person name="Riley R."/>
            <person name="Sitrit Y."/>
            <person name="Stielow J.B."/>
            <person name="Szollosi G."/>
            <person name="Zifcakova L."/>
            <person name="Stursova M."/>
            <person name="Spatafora J.W."/>
            <person name="Tedersoo L."/>
            <person name="Vaario L.M."/>
            <person name="Yamada A."/>
            <person name="Yan M."/>
            <person name="Wang P."/>
            <person name="Xu J."/>
            <person name="Bruns T."/>
            <person name="Baldrian P."/>
            <person name="Vilgalys R."/>
            <person name="Dunand C."/>
            <person name="Henrissat B."/>
            <person name="Grigoriev I.V."/>
            <person name="Hibbett D."/>
            <person name="Nagy L.G."/>
            <person name="Martin F.M."/>
        </authorList>
    </citation>
    <scope>NUCLEOTIDE SEQUENCE</scope>
    <source>
        <strain evidence="1">UP504</strain>
    </source>
</reference>
<feature type="non-terminal residue" evidence="1">
    <location>
        <position position="1"/>
    </location>
</feature>
<feature type="non-terminal residue" evidence="1">
    <location>
        <position position="286"/>
    </location>
</feature>
<dbReference type="OrthoDB" id="4179406at2759"/>
<organism evidence="1 2">
    <name type="scientific">Hydnum rufescens UP504</name>
    <dbReference type="NCBI Taxonomy" id="1448309"/>
    <lineage>
        <taxon>Eukaryota</taxon>
        <taxon>Fungi</taxon>
        <taxon>Dikarya</taxon>
        <taxon>Basidiomycota</taxon>
        <taxon>Agaricomycotina</taxon>
        <taxon>Agaricomycetes</taxon>
        <taxon>Cantharellales</taxon>
        <taxon>Hydnaceae</taxon>
        <taxon>Hydnum</taxon>
    </lineage>
</organism>
<sequence length="286" mass="31854">DYPKLVELQTHFEGVLELSESSSALSLDIRGSETAIRDLTTLLRASDLVTKDALVDKLEDFVMDAKDAARGLQRLGSRVGGAVDNILAMDEYVNCPYPPICAFHCFCPLAYLIPFSPESKAQREREALVWSFNAATSQMQEQLRRLVSEAEISLILLNRLETNTDTLAEMLQRETKGIMKDKGRLLADLWTFLGGNRRELNALQEDLVLLSSLSTYRKLARDRVVLTISSLIQLSEDLQDLRERVARPALLGVAEGSPADAVADGIPLEVHVESIRKGVLRIAEFR</sequence>
<evidence type="ECO:0000313" key="2">
    <source>
        <dbReference type="Proteomes" id="UP000886523"/>
    </source>
</evidence>
<protein>
    <submittedName>
        <fullName evidence="1">Uncharacterized protein</fullName>
    </submittedName>
</protein>
<proteinExistence type="predicted"/>
<name>A0A9P6DRQ0_9AGAM</name>
<comment type="caution">
    <text evidence="1">The sequence shown here is derived from an EMBL/GenBank/DDBJ whole genome shotgun (WGS) entry which is preliminary data.</text>
</comment>
<dbReference type="Proteomes" id="UP000886523">
    <property type="component" value="Unassembled WGS sequence"/>
</dbReference>
<evidence type="ECO:0000313" key="1">
    <source>
        <dbReference type="EMBL" id="KAF9511342.1"/>
    </source>
</evidence>
<dbReference type="EMBL" id="MU129001">
    <property type="protein sequence ID" value="KAF9511342.1"/>
    <property type="molecule type" value="Genomic_DNA"/>
</dbReference>